<keyword evidence="7" id="KW-1185">Reference proteome</keyword>
<evidence type="ECO:0000256" key="1">
    <source>
        <dbReference type="ARBA" id="ARBA00022448"/>
    </source>
</evidence>
<keyword evidence="1 4" id="KW-0813">Transport</keyword>
<dbReference type="GO" id="GO:0015920">
    <property type="term" value="P:lipopolysaccharide transport"/>
    <property type="evidence" value="ECO:0007669"/>
    <property type="project" value="UniProtKB-UniRule"/>
</dbReference>
<dbReference type="AlphaFoldDB" id="A0A426QHJ2"/>
<proteinExistence type="inferred from homology"/>
<dbReference type="InterPro" id="IPR052037">
    <property type="entry name" value="LPS_export_LptA"/>
</dbReference>
<evidence type="ECO:0000259" key="5">
    <source>
        <dbReference type="Pfam" id="PF03968"/>
    </source>
</evidence>
<accession>A0A426QHJ2</accession>
<dbReference type="GO" id="GO:0009279">
    <property type="term" value="C:cell outer membrane"/>
    <property type="evidence" value="ECO:0007669"/>
    <property type="project" value="TreeGrafter"/>
</dbReference>
<dbReference type="PANTHER" id="PTHR36504:SF1">
    <property type="entry name" value="LIPOPOLYSACCHARIDE EXPORT SYSTEM PROTEIN LPTA"/>
    <property type="match status" value="1"/>
</dbReference>
<evidence type="ECO:0000313" key="6">
    <source>
        <dbReference type="EMBL" id="RRQ21228.1"/>
    </source>
</evidence>
<evidence type="ECO:0000256" key="4">
    <source>
        <dbReference type="HAMAP-Rule" id="MF_01914"/>
    </source>
</evidence>
<protein>
    <recommendedName>
        <fullName evidence="4">Lipopolysaccharide export system protein LptA</fullName>
    </recommendedName>
</protein>
<dbReference type="HAMAP" id="MF_01914">
    <property type="entry name" value="LPS_assembly_LptA"/>
    <property type="match status" value="1"/>
</dbReference>
<keyword evidence="3 4" id="KW-0574">Periplasm</keyword>
<dbReference type="GO" id="GO:0001530">
    <property type="term" value="F:lipopolysaccharide binding"/>
    <property type="evidence" value="ECO:0007669"/>
    <property type="project" value="InterPro"/>
</dbReference>
<evidence type="ECO:0000313" key="7">
    <source>
        <dbReference type="Proteomes" id="UP000287798"/>
    </source>
</evidence>
<comment type="function">
    <text evidence="4">Involved in the assembly of lipopolysaccharide (LPS). Required for the translocation of LPS from the inner membrane to the outer membrane. May form a bridge between the inner membrane and the outer membrane, via interactions with LptC and LptD, thereby facilitating LPS transfer across the periplasm.</text>
</comment>
<comment type="subcellular location">
    <subcellularLocation>
        <location evidence="4">Periplasm</location>
    </subcellularLocation>
</comment>
<keyword evidence="2" id="KW-0732">Signal</keyword>
<dbReference type="GO" id="GO:0017089">
    <property type="term" value="F:glycolipid transfer activity"/>
    <property type="evidence" value="ECO:0007669"/>
    <property type="project" value="TreeGrafter"/>
</dbReference>
<dbReference type="GO" id="GO:0043165">
    <property type="term" value="P:Gram-negative-bacterium-type cell outer membrane assembly"/>
    <property type="evidence" value="ECO:0007669"/>
    <property type="project" value="UniProtKB-UniRule"/>
</dbReference>
<evidence type="ECO:0000256" key="3">
    <source>
        <dbReference type="ARBA" id="ARBA00022764"/>
    </source>
</evidence>
<dbReference type="Pfam" id="PF03968">
    <property type="entry name" value="LptD_N"/>
    <property type="match status" value="1"/>
</dbReference>
<dbReference type="InterPro" id="IPR005653">
    <property type="entry name" value="OstA-like_N"/>
</dbReference>
<reference evidence="6 7" key="1">
    <citation type="journal article" date="2010" name="Int. J. Syst. Evol. Microbiol.">
        <title>Thiohalobacter thiocyanaticus gen. nov., sp. nov., a moderately halophilic, sulfur-oxidizing gammaproteobacterium from hypersaline lakes, that utilizes thiocyanate.</title>
        <authorList>
            <person name="Sorokin D.Y."/>
            <person name="Kovaleva O.L."/>
            <person name="Tourova T.P."/>
            <person name="Muyzer G."/>
        </authorList>
    </citation>
    <scope>NUCLEOTIDE SEQUENCE [LARGE SCALE GENOMIC DNA]</scope>
    <source>
        <strain evidence="6 7">Hrh1</strain>
    </source>
</reference>
<dbReference type="InterPro" id="IPR014340">
    <property type="entry name" value="LptA"/>
</dbReference>
<comment type="similarity">
    <text evidence="4">Belongs to the LptA family.</text>
</comment>
<dbReference type="Proteomes" id="UP000287798">
    <property type="component" value="Unassembled WGS sequence"/>
</dbReference>
<dbReference type="NCBIfam" id="TIGR03002">
    <property type="entry name" value="outer_YhbN_LptA"/>
    <property type="match status" value="1"/>
</dbReference>
<dbReference type="EMBL" id="QZMU01000001">
    <property type="protein sequence ID" value="RRQ21228.1"/>
    <property type="molecule type" value="Genomic_DNA"/>
</dbReference>
<comment type="subunit">
    <text evidence="4">Component of the lipopolysaccharide transport and assembly complex.</text>
</comment>
<organism evidence="6 7">
    <name type="scientific">Thiohalobacter thiocyanaticus</name>
    <dbReference type="NCBI Taxonomy" id="585455"/>
    <lineage>
        <taxon>Bacteria</taxon>
        <taxon>Pseudomonadati</taxon>
        <taxon>Pseudomonadota</taxon>
        <taxon>Gammaproteobacteria</taxon>
        <taxon>Thiohalobacterales</taxon>
        <taxon>Thiohalobacteraceae</taxon>
        <taxon>Thiohalobacter</taxon>
    </lineage>
</organism>
<feature type="domain" description="Organic solvent tolerance-like N-terminal" evidence="5">
    <location>
        <begin position="83"/>
        <end position="192"/>
    </location>
</feature>
<dbReference type="PANTHER" id="PTHR36504">
    <property type="entry name" value="LIPOPOLYSACCHARIDE EXPORT SYSTEM PROTEIN LPTA"/>
    <property type="match status" value="1"/>
</dbReference>
<dbReference type="GO" id="GO:0030288">
    <property type="term" value="C:outer membrane-bounded periplasmic space"/>
    <property type="evidence" value="ECO:0007669"/>
    <property type="project" value="TreeGrafter"/>
</dbReference>
<dbReference type="Gene3D" id="2.60.450.10">
    <property type="entry name" value="Lipopolysaccharide (LPS) transport protein A like domain"/>
    <property type="match status" value="1"/>
</dbReference>
<name>A0A426QHJ2_9GAMM</name>
<evidence type="ECO:0000256" key="2">
    <source>
        <dbReference type="ARBA" id="ARBA00022729"/>
    </source>
</evidence>
<gene>
    <name evidence="4 6" type="primary">lptA</name>
    <name evidence="6" type="ORF">D6C00_04180</name>
</gene>
<comment type="caution">
    <text evidence="6">The sequence shown here is derived from an EMBL/GenBank/DDBJ whole genome shotgun (WGS) entry which is preliminary data.</text>
</comment>
<sequence length="216" mass="23688">MIRSPTSPPTCGSRPWACVPGSTPGSWNCFPASGACTPRPGQPDRMTTMLSRLYRLTLSLLVLGCVINTPVQALSSDRDQPMHIEADHADINDQTGVHVYTGNVVVTQGSMRLTADHLTLQIEAGEIVEGVALGEPATYKQRPDNKDEDVYAESLRMEYYAGNERIILIDEAEVTQAGDIFRSERIVYDVARDVVNAGEGEGDRVRITIQPRNSQE</sequence>